<evidence type="ECO:0000313" key="2">
    <source>
        <dbReference type="Proteomes" id="UP000649617"/>
    </source>
</evidence>
<evidence type="ECO:0000313" key="1">
    <source>
        <dbReference type="EMBL" id="CAE7684340.1"/>
    </source>
</evidence>
<protein>
    <submittedName>
        <fullName evidence="1">Uncharacterized protein</fullName>
    </submittedName>
</protein>
<dbReference type="Proteomes" id="UP000649617">
    <property type="component" value="Unassembled WGS sequence"/>
</dbReference>
<feature type="non-terminal residue" evidence="1">
    <location>
        <position position="126"/>
    </location>
</feature>
<keyword evidence="2" id="KW-1185">Reference proteome</keyword>
<gene>
    <name evidence="1" type="ORF">SPIL2461_LOCUS19112</name>
</gene>
<reference evidence="1" key="1">
    <citation type="submission" date="2021-02" db="EMBL/GenBank/DDBJ databases">
        <authorList>
            <person name="Dougan E. K."/>
            <person name="Rhodes N."/>
            <person name="Thang M."/>
            <person name="Chan C."/>
        </authorList>
    </citation>
    <scope>NUCLEOTIDE SEQUENCE</scope>
</reference>
<dbReference type="OrthoDB" id="442471at2759"/>
<dbReference type="AlphaFoldDB" id="A0A812WTY0"/>
<accession>A0A812WTY0</accession>
<proteinExistence type="predicted"/>
<sequence>DAAVVMVPEASLAELSLQEEALEHLTYRLMKTPCNRIEWQVDLMDSHHLCITEVEELALGSDIIWSTRRKGHELNESEAQRVMETMRRLVPVASKVSHDPEDEYLTELFQEDACYFEEHGCYPPDY</sequence>
<organism evidence="1 2">
    <name type="scientific">Symbiodinium pilosum</name>
    <name type="common">Dinoflagellate</name>
    <dbReference type="NCBI Taxonomy" id="2952"/>
    <lineage>
        <taxon>Eukaryota</taxon>
        <taxon>Sar</taxon>
        <taxon>Alveolata</taxon>
        <taxon>Dinophyceae</taxon>
        <taxon>Suessiales</taxon>
        <taxon>Symbiodiniaceae</taxon>
        <taxon>Symbiodinium</taxon>
    </lineage>
</organism>
<name>A0A812WTY0_SYMPI</name>
<dbReference type="EMBL" id="CAJNIZ010044290">
    <property type="protein sequence ID" value="CAE7684340.1"/>
    <property type="molecule type" value="Genomic_DNA"/>
</dbReference>
<comment type="caution">
    <text evidence="1">The sequence shown here is derived from an EMBL/GenBank/DDBJ whole genome shotgun (WGS) entry which is preliminary data.</text>
</comment>